<dbReference type="OrthoDB" id="10070826at2759"/>
<accession>A0A9P8QHD6</accession>
<reference evidence="1" key="2">
    <citation type="submission" date="2021-01" db="EMBL/GenBank/DDBJ databases">
        <authorList>
            <person name="Schikora-Tamarit M.A."/>
        </authorList>
    </citation>
    <scope>NUCLEOTIDE SEQUENCE</scope>
    <source>
        <strain evidence="1">CBS2887</strain>
    </source>
</reference>
<dbReference type="Proteomes" id="UP000774326">
    <property type="component" value="Unassembled WGS sequence"/>
</dbReference>
<proteinExistence type="predicted"/>
<dbReference type="AlphaFoldDB" id="A0A9P8QHD6"/>
<protein>
    <submittedName>
        <fullName evidence="1">Uncharacterized protein</fullName>
    </submittedName>
</protein>
<name>A0A9P8QHD6_WICPI</name>
<evidence type="ECO:0000313" key="2">
    <source>
        <dbReference type="Proteomes" id="UP000774326"/>
    </source>
</evidence>
<organism evidence="1 2">
    <name type="scientific">Wickerhamomyces pijperi</name>
    <name type="common">Yeast</name>
    <name type="synonym">Pichia pijperi</name>
    <dbReference type="NCBI Taxonomy" id="599730"/>
    <lineage>
        <taxon>Eukaryota</taxon>
        <taxon>Fungi</taxon>
        <taxon>Dikarya</taxon>
        <taxon>Ascomycota</taxon>
        <taxon>Saccharomycotina</taxon>
        <taxon>Saccharomycetes</taxon>
        <taxon>Phaffomycetales</taxon>
        <taxon>Wickerhamomycetaceae</taxon>
        <taxon>Wickerhamomyces</taxon>
    </lineage>
</organism>
<evidence type="ECO:0000313" key="1">
    <source>
        <dbReference type="EMBL" id="KAH3688704.1"/>
    </source>
</evidence>
<comment type="caution">
    <text evidence="1">The sequence shown here is derived from an EMBL/GenBank/DDBJ whole genome shotgun (WGS) entry which is preliminary data.</text>
</comment>
<reference evidence="1" key="1">
    <citation type="journal article" date="2021" name="Open Biol.">
        <title>Shared evolutionary footprints suggest mitochondrial oxidative damage underlies multiple complex I losses in fungi.</title>
        <authorList>
            <person name="Schikora-Tamarit M.A."/>
            <person name="Marcet-Houben M."/>
            <person name="Nosek J."/>
            <person name="Gabaldon T."/>
        </authorList>
    </citation>
    <scope>NUCLEOTIDE SEQUENCE</scope>
    <source>
        <strain evidence="1">CBS2887</strain>
    </source>
</reference>
<gene>
    <name evidence="1" type="ORF">WICPIJ_000304</name>
</gene>
<keyword evidence="2" id="KW-1185">Reference proteome</keyword>
<dbReference type="EMBL" id="JAEUBG010000192">
    <property type="protein sequence ID" value="KAH3688704.1"/>
    <property type="molecule type" value="Genomic_DNA"/>
</dbReference>
<sequence length="79" mass="8408">MATSKTSLIFSVVLAEHLIWNKAPILFFTNSASSNGIRWEPSMSNLVPTRIMGTPGQKCLTSGAHFSLTLPNVTGASTA</sequence>